<sequence>MYFVRSCLSGFFALATCFATKMIRKYWLLEQRKDAYESGRTQILSLPPVSPVKVEDELANSRRLHEMAHFLEIIRNLQCRLGSKYKRPGQESVDSGEASRLVDTDLLQNESQLSIVSMDSISLEASKQHELSFPASTSGINYTENLALTPVDS</sequence>
<name>A0AAW1YMC1_RUBAR</name>
<accession>A0AAW1YMC1</accession>
<evidence type="ECO:0000313" key="2">
    <source>
        <dbReference type="Proteomes" id="UP001457282"/>
    </source>
</evidence>
<evidence type="ECO:0000313" key="1">
    <source>
        <dbReference type="EMBL" id="KAK9949872.1"/>
    </source>
</evidence>
<dbReference type="EMBL" id="JBEDUW010000001">
    <property type="protein sequence ID" value="KAK9949872.1"/>
    <property type="molecule type" value="Genomic_DNA"/>
</dbReference>
<dbReference type="GO" id="GO:0005737">
    <property type="term" value="C:cytoplasm"/>
    <property type="evidence" value="ECO:0007669"/>
    <property type="project" value="TreeGrafter"/>
</dbReference>
<gene>
    <name evidence="1" type="ORF">M0R45_005383</name>
</gene>
<proteinExistence type="predicted"/>
<comment type="caution">
    <text evidence="1">The sequence shown here is derived from an EMBL/GenBank/DDBJ whole genome shotgun (WGS) entry which is preliminary data.</text>
</comment>
<protein>
    <submittedName>
        <fullName evidence="1">Uncharacterized protein</fullName>
    </submittedName>
</protein>
<reference evidence="1 2" key="1">
    <citation type="journal article" date="2023" name="G3 (Bethesda)">
        <title>A chromosome-length genome assembly and annotation of blackberry (Rubus argutus, cv. 'Hillquist').</title>
        <authorList>
            <person name="Bruna T."/>
            <person name="Aryal R."/>
            <person name="Dudchenko O."/>
            <person name="Sargent D.J."/>
            <person name="Mead D."/>
            <person name="Buti M."/>
            <person name="Cavallini A."/>
            <person name="Hytonen T."/>
            <person name="Andres J."/>
            <person name="Pham M."/>
            <person name="Weisz D."/>
            <person name="Mascagni F."/>
            <person name="Usai G."/>
            <person name="Natali L."/>
            <person name="Bassil N."/>
            <person name="Fernandez G.E."/>
            <person name="Lomsadze A."/>
            <person name="Armour M."/>
            <person name="Olukolu B."/>
            <person name="Poorten T."/>
            <person name="Britton C."/>
            <person name="Davik J."/>
            <person name="Ashrafi H."/>
            <person name="Aiden E.L."/>
            <person name="Borodovsky M."/>
            <person name="Worthington M."/>
        </authorList>
    </citation>
    <scope>NUCLEOTIDE SEQUENCE [LARGE SCALE GENOMIC DNA]</scope>
    <source>
        <strain evidence="1">PI 553951</strain>
    </source>
</reference>
<keyword evidence="2" id="KW-1185">Reference proteome</keyword>
<dbReference type="PANTHER" id="PTHR13650">
    <property type="entry name" value="SPATACSIN"/>
    <property type="match status" value="1"/>
</dbReference>
<dbReference type="AlphaFoldDB" id="A0AAW1YMC1"/>
<dbReference type="PANTHER" id="PTHR13650:SF0">
    <property type="entry name" value="SPATACSIN"/>
    <property type="match status" value="1"/>
</dbReference>
<dbReference type="InterPro" id="IPR028103">
    <property type="entry name" value="Spatacsin"/>
</dbReference>
<dbReference type="Proteomes" id="UP001457282">
    <property type="component" value="Unassembled WGS sequence"/>
</dbReference>
<organism evidence="1 2">
    <name type="scientific">Rubus argutus</name>
    <name type="common">Southern blackberry</name>
    <dbReference type="NCBI Taxonomy" id="59490"/>
    <lineage>
        <taxon>Eukaryota</taxon>
        <taxon>Viridiplantae</taxon>
        <taxon>Streptophyta</taxon>
        <taxon>Embryophyta</taxon>
        <taxon>Tracheophyta</taxon>
        <taxon>Spermatophyta</taxon>
        <taxon>Magnoliopsida</taxon>
        <taxon>eudicotyledons</taxon>
        <taxon>Gunneridae</taxon>
        <taxon>Pentapetalae</taxon>
        <taxon>rosids</taxon>
        <taxon>fabids</taxon>
        <taxon>Rosales</taxon>
        <taxon>Rosaceae</taxon>
        <taxon>Rosoideae</taxon>
        <taxon>Rosoideae incertae sedis</taxon>
        <taxon>Rubus</taxon>
    </lineage>
</organism>